<sequence>MSVDFNHTILPARDSRSSAVFLAEMLSLPEPRKWGPFWMVTTDNGANLDYMDVDRPIAPQHYAFLVDDESFDAILARIEKAGLAYWADPGRSTPGLNRHDGGRGLYFDDLEGHLLEVITRPYGSGGWQP</sequence>
<dbReference type="STRING" id="391937.NA2_14637"/>
<evidence type="ECO:0000259" key="1">
    <source>
        <dbReference type="PROSITE" id="PS51819"/>
    </source>
</evidence>
<feature type="domain" description="VOC" evidence="1">
    <location>
        <begin position="4"/>
        <end position="120"/>
    </location>
</feature>
<dbReference type="InterPro" id="IPR037523">
    <property type="entry name" value="VOC_core"/>
</dbReference>
<dbReference type="Pfam" id="PF00903">
    <property type="entry name" value="Glyoxalase"/>
    <property type="match status" value="1"/>
</dbReference>
<dbReference type="EMBL" id="AMRM01000016">
    <property type="protein sequence ID" value="EKF18158.1"/>
    <property type="molecule type" value="Genomic_DNA"/>
</dbReference>
<comment type="caution">
    <text evidence="2">The sequence shown here is derived from an EMBL/GenBank/DDBJ whole genome shotgun (WGS) entry which is preliminary data.</text>
</comment>
<dbReference type="Gene3D" id="3.10.180.10">
    <property type="entry name" value="2,3-Dihydroxybiphenyl 1,2-Dioxygenase, domain 1"/>
    <property type="match status" value="1"/>
</dbReference>
<dbReference type="OrthoDB" id="9798430at2"/>
<dbReference type="GO" id="GO:0051213">
    <property type="term" value="F:dioxygenase activity"/>
    <property type="evidence" value="ECO:0007669"/>
    <property type="project" value="UniProtKB-KW"/>
</dbReference>
<keyword evidence="3" id="KW-1185">Reference proteome</keyword>
<keyword evidence="2" id="KW-0560">Oxidoreductase</keyword>
<dbReference type="RefSeq" id="WP_008597775.1">
    <property type="nucleotide sequence ID" value="NZ_AMRM01000016.1"/>
</dbReference>
<dbReference type="InterPro" id="IPR029068">
    <property type="entry name" value="Glyas_Bleomycin-R_OHBP_Dase"/>
</dbReference>
<dbReference type="eggNOG" id="COG0346">
    <property type="taxonomic scope" value="Bacteria"/>
</dbReference>
<name>K2N1V0_9HYPH</name>
<accession>K2N1V0</accession>
<organism evidence="2 3">
    <name type="scientific">Nitratireductor pacificus pht-3B</name>
    <dbReference type="NCBI Taxonomy" id="391937"/>
    <lineage>
        <taxon>Bacteria</taxon>
        <taxon>Pseudomonadati</taxon>
        <taxon>Pseudomonadota</taxon>
        <taxon>Alphaproteobacteria</taxon>
        <taxon>Hyphomicrobiales</taxon>
        <taxon>Phyllobacteriaceae</taxon>
        <taxon>Nitratireductor</taxon>
    </lineage>
</organism>
<proteinExistence type="predicted"/>
<dbReference type="CDD" id="cd08351">
    <property type="entry name" value="ChaP_like"/>
    <property type="match status" value="1"/>
</dbReference>
<evidence type="ECO:0000313" key="3">
    <source>
        <dbReference type="Proteomes" id="UP000006786"/>
    </source>
</evidence>
<dbReference type="InterPro" id="IPR004360">
    <property type="entry name" value="Glyas_Fos-R_dOase_dom"/>
</dbReference>
<dbReference type="SUPFAM" id="SSF54593">
    <property type="entry name" value="Glyoxalase/Bleomycin resistance protein/Dihydroxybiphenyl dioxygenase"/>
    <property type="match status" value="1"/>
</dbReference>
<gene>
    <name evidence="2" type="ORF">NA2_14637</name>
</gene>
<keyword evidence="2" id="KW-0223">Dioxygenase</keyword>
<dbReference type="AlphaFoldDB" id="K2N1V0"/>
<protein>
    <submittedName>
        <fullName evidence="2">Putative glyoxalase/bleomycin resistance protein/dioxygenase</fullName>
    </submittedName>
</protein>
<evidence type="ECO:0000313" key="2">
    <source>
        <dbReference type="EMBL" id="EKF18158.1"/>
    </source>
</evidence>
<dbReference type="PROSITE" id="PS51819">
    <property type="entry name" value="VOC"/>
    <property type="match status" value="1"/>
</dbReference>
<dbReference type="PATRIC" id="fig|391937.3.peg.3011"/>
<dbReference type="Proteomes" id="UP000006786">
    <property type="component" value="Unassembled WGS sequence"/>
</dbReference>
<reference evidence="2 3" key="1">
    <citation type="journal article" date="2012" name="J. Bacteriol.">
        <title>Genome Sequence of Nitratireductor pacificus Type Strain pht-3B.</title>
        <authorList>
            <person name="Lai Q."/>
            <person name="Li G."/>
            <person name="Shao Z."/>
        </authorList>
    </citation>
    <scope>NUCLEOTIDE SEQUENCE [LARGE SCALE GENOMIC DNA]</scope>
    <source>
        <strain evidence="3">pht-3B</strain>
    </source>
</reference>